<gene>
    <name evidence="1" type="ORF">QUF54_07880</name>
</gene>
<feature type="non-terminal residue" evidence="1">
    <location>
        <position position="118"/>
    </location>
</feature>
<proteinExistence type="predicted"/>
<dbReference type="EMBL" id="JAUCGM010000537">
    <property type="protein sequence ID" value="MDM8563258.1"/>
    <property type="molecule type" value="Genomic_DNA"/>
</dbReference>
<protein>
    <submittedName>
        <fullName evidence="1">ComF family protein</fullName>
    </submittedName>
</protein>
<dbReference type="SUPFAM" id="SSF53271">
    <property type="entry name" value="PRTase-like"/>
    <property type="match status" value="1"/>
</dbReference>
<accession>A0ABT7VUN3</accession>
<name>A0ABT7VUN3_9GAMM</name>
<keyword evidence="2" id="KW-1185">Reference proteome</keyword>
<dbReference type="PANTHER" id="PTHR47505">
    <property type="entry name" value="DNA UTILIZATION PROTEIN YHGH"/>
    <property type="match status" value="1"/>
</dbReference>
<organism evidence="1 2">
    <name type="scientific">Candidatus Marithioploca araucensis</name>
    <dbReference type="NCBI Taxonomy" id="70273"/>
    <lineage>
        <taxon>Bacteria</taxon>
        <taxon>Pseudomonadati</taxon>
        <taxon>Pseudomonadota</taxon>
        <taxon>Gammaproteobacteria</taxon>
        <taxon>Thiotrichales</taxon>
        <taxon>Thiotrichaceae</taxon>
        <taxon>Candidatus Marithioploca</taxon>
    </lineage>
</organism>
<sequence length="118" mass="13573">MKEVDICHQCRQEPPPYTHTQAVFEYIYPVNTLIQAAKFNQNLAVLNFLGHLMGQLMTIEPRPDVLIPVPLHPKRLRQRSDNQSLELAKCITKQTGIPLDYKSAQRLKNTQPQTTLTH</sequence>
<dbReference type="InterPro" id="IPR051910">
    <property type="entry name" value="ComF/GntX_DNA_util-trans"/>
</dbReference>
<dbReference type="Proteomes" id="UP001171945">
    <property type="component" value="Unassembled WGS sequence"/>
</dbReference>
<dbReference type="PANTHER" id="PTHR47505:SF1">
    <property type="entry name" value="DNA UTILIZATION PROTEIN YHGH"/>
    <property type="match status" value="1"/>
</dbReference>
<evidence type="ECO:0000313" key="1">
    <source>
        <dbReference type="EMBL" id="MDM8563258.1"/>
    </source>
</evidence>
<reference evidence="1" key="1">
    <citation type="submission" date="2023-06" db="EMBL/GenBank/DDBJ databases">
        <title>Uncultivated large filamentous bacteria from sulfidic sediments reveal new species and different genomic features in energy metabolism and defense.</title>
        <authorList>
            <person name="Fonseca A."/>
        </authorList>
    </citation>
    <scope>NUCLEOTIDE SEQUENCE</scope>
    <source>
        <strain evidence="1">HSG4</strain>
    </source>
</reference>
<comment type="caution">
    <text evidence="1">The sequence shown here is derived from an EMBL/GenBank/DDBJ whole genome shotgun (WGS) entry which is preliminary data.</text>
</comment>
<dbReference type="InterPro" id="IPR029057">
    <property type="entry name" value="PRTase-like"/>
</dbReference>
<evidence type="ECO:0000313" key="2">
    <source>
        <dbReference type="Proteomes" id="UP001171945"/>
    </source>
</evidence>